<keyword evidence="7" id="KW-0479">Metal-binding</keyword>
<dbReference type="GO" id="GO:0046872">
    <property type="term" value="F:metal ion binding"/>
    <property type="evidence" value="ECO:0007669"/>
    <property type="project" value="UniProtKB-UniRule"/>
</dbReference>
<dbReference type="GO" id="GO:0004130">
    <property type="term" value="F:cytochrome-c peroxidase activity"/>
    <property type="evidence" value="ECO:0007669"/>
    <property type="project" value="UniProtKB-EC"/>
</dbReference>
<dbReference type="InterPro" id="IPR002016">
    <property type="entry name" value="Haem_peroxidase"/>
</dbReference>
<evidence type="ECO:0000256" key="4">
    <source>
        <dbReference type="ARBA" id="ARBA00005997"/>
    </source>
</evidence>
<dbReference type="GO" id="GO:0005758">
    <property type="term" value="C:mitochondrial intermembrane space"/>
    <property type="evidence" value="ECO:0007669"/>
    <property type="project" value="UniProtKB-SubCell"/>
</dbReference>
<dbReference type="Gene3D" id="1.10.520.10">
    <property type="match status" value="1"/>
</dbReference>
<dbReference type="GO" id="GO:0034599">
    <property type="term" value="P:cellular response to oxidative stress"/>
    <property type="evidence" value="ECO:0007669"/>
    <property type="project" value="InterPro"/>
</dbReference>
<dbReference type="SUPFAM" id="SSF48113">
    <property type="entry name" value="Heme-dependent peroxidases"/>
    <property type="match status" value="1"/>
</dbReference>
<dbReference type="GO" id="GO:0042744">
    <property type="term" value="P:hydrogen peroxide catabolic process"/>
    <property type="evidence" value="ECO:0007669"/>
    <property type="project" value="TreeGrafter"/>
</dbReference>
<dbReference type="STRING" id="578462.A0A0L0SNB5"/>
<keyword evidence="8" id="KW-0809">Transit peptide</keyword>
<dbReference type="Gene3D" id="1.10.420.10">
    <property type="entry name" value="Peroxidase, domain 2"/>
    <property type="match status" value="1"/>
</dbReference>
<evidence type="ECO:0000256" key="8">
    <source>
        <dbReference type="ARBA" id="ARBA00022946"/>
    </source>
</evidence>
<dbReference type="EMBL" id="GG745343">
    <property type="protein sequence ID" value="KNE63890.1"/>
    <property type="molecule type" value="Genomic_DNA"/>
</dbReference>
<evidence type="ECO:0000256" key="7">
    <source>
        <dbReference type="ARBA" id="ARBA00022723"/>
    </source>
</evidence>
<feature type="domain" description="Plant heme peroxidase family profile" evidence="14">
    <location>
        <begin position="163"/>
        <end position="368"/>
    </location>
</feature>
<dbReference type="VEuPathDB" id="FungiDB:AMAG_08951"/>
<dbReference type="InterPro" id="IPR010255">
    <property type="entry name" value="Haem_peroxidase_sf"/>
</dbReference>
<dbReference type="CDD" id="cd00691">
    <property type="entry name" value="ascorbate_peroxidase"/>
    <property type="match status" value="1"/>
</dbReference>
<dbReference type="InterPro" id="IPR002207">
    <property type="entry name" value="Peroxidase_I"/>
</dbReference>
<organism evidence="15 16">
    <name type="scientific">Allomyces macrogynus (strain ATCC 38327)</name>
    <name type="common">Allomyces javanicus var. macrogynus</name>
    <dbReference type="NCBI Taxonomy" id="578462"/>
    <lineage>
        <taxon>Eukaryota</taxon>
        <taxon>Fungi</taxon>
        <taxon>Fungi incertae sedis</taxon>
        <taxon>Blastocladiomycota</taxon>
        <taxon>Blastocladiomycetes</taxon>
        <taxon>Blastocladiales</taxon>
        <taxon>Blastocladiaceae</taxon>
        <taxon>Allomyces</taxon>
    </lineage>
</organism>
<evidence type="ECO:0000256" key="3">
    <source>
        <dbReference type="ARBA" id="ARBA00004569"/>
    </source>
</evidence>
<dbReference type="PANTHER" id="PTHR31356:SF58">
    <property type="entry name" value="CYTOCHROME C PEROXIDASE, MITOCHONDRIAL"/>
    <property type="match status" value="1"/>
</dbReference>
<evidence type="ECO:0000259" key="14">
    <source>
        <dbReference type="PROSITE" id="PS50873"/>
    </source>
</evidence>
<dbReference type="FunFam" id="1.10.520.10:FF:000005">
    <property type="entry name" value="Cytochrome c peroxidase"/>
    <property type="match status" value="1"/>
</dbReference>
<accession>A0A0L0SNB5</accession>
<dbReference type="PRINTS" id="PR00459">
    <property type="entry name" value="ASPEROXIDASE"/>
</dbReference>
<reference evidence="15 16" key="1">
    <citation type="submission" date="2009-11" db="EMBL/GenBank/DDBJ databases">
        <title>Annotation of Allomyces macrogynus ATCC 38327.</title>
        <authorList>
            <consortium name="The Broad Institute Genome Sequencing Platform"/>
            <person name="Russ C."/>
            <person name="Cuomo C."/>
            <person name="Burger G."/>
            <person name="Gray M.W."/>
            <person name="Holland P.W.H."/>
            <person name="King N."/>
            <person name="Lang F.B.F."/>
            <person name="Roger A.J."/>
            <person name="Ruiz-Trillo I."/>
            <person name="Young S.K."/>
            <person name="Zeng Q."/>
            <person name="Gargeya S."/>
            <person name="Fitzgerald M."/>
            <person name="Haas B."/>
            <person name="Abouelleil A."/>
            <person name="Alvarado L."/>
            <person name="Arachchi H.M."/>
            <person name="Berlin A."/>
            <person name="Chapman S.B."/>
            <person name="Gearin G."/>
            <person name="Goldberg J."/>
            <person name="Griggs A."/>
            <person name="Gujja S."/>
            <person name="Hansen M."/>
            <person name="Heiman D."/>
            <person name="Howarth C."/>
            <person name="Larimer J."/>
            <person name="Lui A."/>
            <person name="MacDonald P.J.P."/>
            <person name="McCowen C."/>
            <person name="Montmayeur A."/>
            <person name="Murphy C."/>
            <person name="Neiman D."/>
            <person name="Pearson M."/>
            <person name="Priest M."/>
            <person name="Roberts A."/>
            <person name="Saif S."/>
            <person name="Shea T."/>
            <person name="Sisk P."/>
            <person name="Stolte C."/>
            <person name="Sykes S."/>
            <person name="Wortman J."/>
            <person name="Nusbaum C."/>
            <person name="Birren B."/>
        </authorList>
    </citation>
    <scope>NUCLEOTIDE SEQUENCE [LARGE SCALE GENOMIC DNA]</scope>
    <source>
        <strain evidence="15 16">ATCC 38327</strain>
    </source>
</reference>
<evidence type="ECO:0000256" key="5">
    <source>
        <dbReference type="ARBA" id="ARBA00022559"/>
    </source>
</evidence>
<dbReference type="GO" id="GO:0000302">
    <property type="term" value="P:response to reactive oxygen species"/>
    <property type="evidence" value="ECO:0007669"/>
    <property type="project" value="TreeGrafter"/>
</dbReference>
<dbReference type="GO" id="GO:0020037">
    <property type="term" value="F:heme binding"/>
    <property type="evidence" value="ECO:0007669"/>
    <property type="project" value="UniProtKB-UniRule"/>
</dbReference>
<keyword evidence="9 13" id="KW-0560">Oxidoreductase</keyword>
<dbReference type="PRINTS" id="PR00458">
    <property type="entry name" value="PEROXIDASE"/>
</dbReference>
<comment type="subcellular location">
    <subcellularLocation>
        <location evidence="3">Mitochondrion intermembrane space</location>
    </subcellularLocation>
    <subcellularLocation>
        <location evidence="2">Mitochondrion matrix</location>
    </subcellularLocation>
</comment>
<keyword evidence="5 13" id="KW-0575">Peroxidase</keyword>
<dbReference type="FunFam" id="1.10.420.10:FF:000009">
    <property type="entry name" value="Ascorbate peroxidase"/>
    <property type="match status" value="1"/>
</dbReference>
<dbReference type="PROSITE" id="PS00436">
    <property type="entry name" value="PEROXIDASE_2"/>
    <property type="match status" value="1"/>
</dbReference>
<keyword evidence="11" id="KW-0496">Mitochondrion</keyword>
<comment type="similarity">
    <text evidence="4">Belongs to the peroxidase family. Cytochrome c peroxidase subfamily.</text>
</comment>
<dbReference type="Proteomes" id="UP000054350">
    <property type="component" value="Unassembled WGS sequence"/>
</dbReference>
<evidence type="ECO:0000256" key="6">
    <source>
        <dbReference type="ARBA" id="ARBA00022617"/>
    </source>
</evidence>
<keyword evidence="16" id="KW-1185">Reference proteome</keyword>
<evidence type="ECO:0000256" key="11">
    <source>
        <dbReference type="ARBA" id="ARBA00023128"/>
    </source>
</evidence>
<dbReference type="EC" id="1.11.1.-" evidence="13"/>
<comment type="catalytic activity">
    <reaction evidence="12">
        <text>2 Fe(II)-[cytochrome c] + H2O2 + 2 H(+) = 2 Fe(III)-[cytochrome c] + 2 H2O</text>
        <dbReference type="Rhea" id="RHEA:16581"/>
        <dbReference type="Rhea" id="RHEA-COMP:10350"/>
        <dbReference type="Rhea" id="RHEA-COMP:14399"/>
        <dbReference type="ChEBI" id="CHEBI:15377"/>
        <dbReference type="ChEBI" id="CHEBI:15378"/>
        <dbReference type="ChEBI" id="CHEBI:16240"/>
        <dbReference type="ChEBI" id="CHEBI:29033"/>
        <dbReference type="ChEBI" id="CHEBI:29034"/>
        <dbReference type="EC" id="1.11.1.5"/>
    </reaction>
</comment>
<evidence type="ECO:0000256" key="13">
    <source>
        <dbReference type="RuleBase" id="RU363051"/>
    </source>
</evidence>
<dbReference type="eggNOG" id="ENOG502QR1E">
    <property type="taxonomic scope" value="Eukaryota"/>
</dbReference>
<keyword evidence="6" id="KW-0349">Heme</keyword>
<protein>
    <recommendedName>
        <fullName evidence="13">Peroxidase</fullName>
        <ecNumber evidence="13">1.11.1.-</ecNumber>
    </recommendedName>
</protein>
<dbReference type="OrthoDB" id="2859658at2759"/>
<dbReference type="OMA" id="EGPWDFS"/>
<evidence type="ECO:0000313" key="15">
    <source>
        <dbReference type="EMBL" id="KNE63890.1"/>
    </source>
</evidence>
<dbReference type="InterPro" id="IPR019794">
    <property type="entry name" value="Peroxidases_AS"/>
</dbReference>
<evidence type="ECO:0000256" key="1">
    <source>
        <dbReference type="ARBA" id="ARBA00003917"/>
    </source>
</evidence>
<evidence type="ECO:0000256" key="9">
    <source>
        <dbReference type="ARBA" id="ARBA00023002"/>
    </source>
</evidence>
<reference evidence="16" key="2">
    <citation type="submission" date="2009-11" db="EMBL/GenBank/DDBJ databases">
        <title>The Genome Sequence of Allomyces macrogynus strain ATCC 38327.</title>
        <authorList>
            <consortium name="The Broad Institute Genome Sequencing Platform"/>
            <person name="Russ C."/>
            <person name="Cuomo C."/>
            <person name="Shea T."/>
            <person name="Young S.K."/>
            <person name="Zeng Q."/>
            <person name="Koehrsen M."/>
            <person name="Haas B."/>
            <person name="Borodovsky M."/>
            <person name="Guigo R."/>
            <person name="Alvarado L."/>
            <person name="Berlin A."/>
            <person name="Borenstein D."/>
            <person name="Chen Z."/>
            <person name="Engels R."/>
            <person name="Freedman E."/>
            <person name="Gellesch M."/>
            <person name="Goldberg J."/>
            <person name="Griggs A."/>
            <person name="Gujja S."/>
            <person name="Heiman D."/>
            <person name="Hepburn T."/>
            <person name="Howarth C."/>
            <person name="Jen D."/>
            <person name="Larson L."/>
            <person name="Lewis B."/>
            <person name="Mehta T."/>
            <person name="Park D."/>
            <person name="Pearson M."/>
            <person name="Roberts A."/>
            <person name="Saif S."/>
            <person name="Shenoy N."/>
            <person name="Sisk P."/>
            <person name="Stolte C."/>
            <person name="Sykes S."/>
            <person name="Walk T."/>
            <person name="White J."/>
            <person name="Yandava C."/>
            <person name="Burger G."/>
            <person name="Gray M.W."/>
            <person name="Holland P.W.H."/>
            <person name="King N."/>
            <person name="Lang F.B.F."/>
            <person name="Roger A.J."/>
            <person name="Ruiz-Trillo I."/>
            <person name="Lander E."/>
            <person name="Nusbaum C."/>
        </authorList>
    </citation>
    <scope>NUCLEOTIDE SEQUENCE [LARGE SCALE GENOMIC DNA]</scope>
    <source>
        <strain evidence="16">ATCC 38327</strain>
    </source>
</reference>
<evidence type="ECO:0000256" key="10">
    <source>
        <dbReference type="ARBA" id="ARBA00023004"/>
    </source>
</evidence>
<name>A0A0L0SNB5_ALLM3</name>
<evidence type="ECO:0000313" key="16">
    <source>
        <dbReference type="Proteomes" id="UP000054350"/>
    </source>
</evidence>
<dbReference type="GO" id="GO:0005759">
    <property type="term" value="C:mitochondrial matrix"/>
    <property type="evidence" value="ECO:0007669"/>
    <property type="project" value="UniProtKB-SubCell"/>
</dbReference>
<dbReference type="PROSITE" id="PS50873">
    <property type="entry name" value="PEROXIDASE_4"/>
    <property type="match status" value="1"/>
</dbReference>
<sequence>MFVRAFARAATRTATPRPATTNAIRAAALRRAALSTAAPSGGSSKVPIAIALIAASAGAYYYGVQSYPAIKQSAEQAKADKAAAAAEEEAPKEPEPLDYRKVAADIAELLDDVDYDDGSYGPVFVRLAWHASGTYNKADGTGGSNGATMRFGPEAGDGANAGLDVARNRLEPIKAKYPQISYADLWTLAGVVAIKEMGGPSIPWKAGRTDAVSAESCPPQGRLPDASKDRKHVREVFNRMGFDDREIVALMGAHVLGRCHPDRSGYHLPWTYNPTTFTNAYYTLLASEYWKKEKNWDGPMQYSNRKGTGDIMMLPTDMEMLWDRTFKQYVKEFANDEQVWFDAFSSAFKKLIELGVQFPAEAPDIVLE</sequence>
<dbReference type="PANTHER" id="PTHR31356">
    <property type="entry name" value="THYLAKOID LUMENAL 29 KDA PROTEIN, CHLOROPLASTIC-RELATED"/>
    <property type="match status" value="1"/>
</dbReference>
<dbReference type="Pfam" id="PF00141">
    <property type="entry name" value="peroxidase"/>
    <property type="match status" value="1"/>
</dbReference>
<keyword evidence="10" id="KW-0408">Iron</keyword>
<evidence type="ECO:0000256" key="2">
    <source>
        <dbReference type="ARBA" id="ARBA00004305"/>
    </source>
</evidence>
<comment type="function">
    <text evidence="1">Destroys radicals which are normally produced within the cells and which are toxic to biological systems.</text>
</comment>
<dbReference type="InterPro" id="IPR044831">
    <property type="entry name" value="Ccp1-like"/>
</dbReference>
<dbReference type="AlphaFoldDB" id="A0A0L0SNB5"/>
<gene>
    <name evidence="15" type="ORF">AMAG_08951</name>
</gene>
<evidence type="ECO:0000256" key="12">
    <source>
        <dbReference type="ARBA" id="ARBA00049265"/>
    </source>
</evidence>
<proteinExistence type="inferred from homology"/>